<name>A0A6G7IYE9_9FLAO</name>
<dbReference type="InterPro" id="IPR003961">
    <property type="entry name" value="FN3_dom"/>
</dbReference>
<evidence type="ECO:0000313" key="8">
    <source>
        <dbReference type="Proteomes" id="UP000502928"/>
    </source>
</evidence>
<reference evidence="7 8" key="1">
    <citation type="submission" date="2020-02" db="EMBL/GenBank/DDBJ databases">
        <title>Complete genome of Muricauda sp. 501str8.</title>
        <authorList>
            <person name="Dong B."/>
            <person name="Zhu S."/>
            <person name="Yang J."/>
            <person name="Chen J."/>
        </authorList>
    </citation>
    <scope>NUCLEOTIDE SEQUENCE [LARGE SCALE GENOMIC DNA]</scope>
    <source>
        <strain evidence="7 8">501str8</strain>
    </source>
</reference>
<evidence type="ECO:0000256" key="2">
    <source>
        <dbReference type="ARBA" id="ARBA00022512"/>
    </source>
</evidence>
<dbReference type="SUPFAM" id="SSF49265">
    <property type="entry name" value="Fibronectin type III"/>
    <property type="match status" value="1"/>
</dbReference>
<dbReference type="GO" id="GO:0030313">
    <property type="term" value="C:cell envelope"/>
    <property type="evidence" value="ECO:0007669"/>
    <property type="project" value="UniProtKB-SubCell"/>
</dbReference>
<gene>
    <name evidence="7" type="ORF">GVT53_00690</name>
</gene>
<dbReference type="KEGG" id="mut:GVT53_00690"/>
<organism evidence="7 8">
    <name type="scientific">Flagellimonas oceani</name>
    <dbReference type="NCBI Taxonomy" id="2698672"/>
    <lineage>
        <taxon>Bacteria</taxon>
        <taxon>Pseudomonadati</taxon>
        <taxon>Bacteroidota</taxon>
        <taxon>Flavobacteriia</taxon>
        <taxon>Flavobacteriales</taxon>
        <taxon>Flavobacteriaceae</taxon>
        <taxon>Flagellimonas</taxon>
    </lineage>
</organism>
<dbReference type="InterPro" id="IPR013783">
    <property type="entry name" value="Ig-like_fold"/>
</dbReference>
<evidence type="ECO:0000256" key="4">
    <source>
        <dbReference type="ARBA" id="ARBA00022729"/>
    </source>
</evidence>
<dbReference type="CDD" id="cd00063">
    <property type="entry name" value="FN3"/>
    <property type="match status" value="1"/>
</dbReference>
<accession>A0A6G7IYE9</accession>
<feature type="domain" description="Fibronectin type-III" evidence="6">
    <location>
        <begin position="45"/>
        <end position="133"/>
    </location>
</feature>
<dbReference type="PROSITE" id="PS50853">
    <property type="entry name" value="FN3"/>
    <property type="match status" value="1"/>
</dbReference>
<evidence type="ECO:0000256" key="1">
    <source>
        <dbReference type="ARBA" id="ARBA00004191"/>
    </source>
</evidence>
<comment type="subcellular location">
    <subcellularLocation>
        <location evidence="1">Secreted</location>
        <location evidence="1">Cell wall</location>
    </subcellularLocation>
</comment>
<dbReference type="Gene3D" id="3.80.20.20">
    <property type="entry name" value="Receptor L-domain"/>
    <property type="match status" value="2"/>
</dbReference>
<dbReference type="Gene3D" id="2.60.40.10">
    <property type="entry name" value="Immunoglobulins"/>
    <property type="match status" value="1"/>
</dbReference>
<evidence type="ECO:0000256" key="3">
    <source>
        <dbReference type="ARBA" id="ARBA00022525"/>
    </source>
</evidence>
<dbReference type="EMBL" id="CP049616">
    <property type="protein sequence ID" value="QII43267.1"/>
    <property type="molecule type" value="Genomic_DNA"/>
</dbReference>
<dbReference type="InterPro" id="IPR036116">
    <property type="entry name" value="FN3_sf"/>
</dbReference>
<evidence type="ECO:0000259" key="6">
    <source>
        <dbReference type="PROSITE" id="PS50853"/>
    </source>
</evidence>
<keyword evidence="5" id="KW-0325">Glycoprotein</keyword>
<dbReference type="PANTHER" id="PTHR31018">
    <property type="entry name" value="SPORULATION-SPECIFIC PROTEIN-RELATED"/>
    <property type="match status" value="1"/>
</dbReference>
<keyword evidence="2" id="KW-0134">Cell wall</keyword>
<dbReference type="PROSITE" id="PS51257">
    <property type="entry name" value="PROKAR_LIPOPROTEIN"/>
    <property type="match status" value="1"/>
</dbReference>
<dbReference type="SUPFAM" id="SSF52058">
    <property type="entry name" value="L domain-like"/>
    <property type="match status" value="2"/>
</dbReference>
<dbReference type="InterPro" id="IPR051648">
    <property type="entry name" value="CWI-Assembly_Regulator"/>
</dbReference>
<dbReference type="PANTHER" id="PTHR31018:SF3">
    <property type="entry name" value="RECEPTOR PROTEIN-TYROSINE KINASE"/>
    <property type="match status" value="1"/>
</dbReference>
<evidence type="ECO:0000256" key="5">
    <source>
        <dbReference type="ARBA" id="ARBA00023180"/>
    </source>
</evidence>
<proteinExistence type="predicted"/>
<keyword evidence="3" id="KW-0964">Secreted</keyword>
<dbReference type="RefSeq" id="WP_166246984.1">
    <property type="nucleotide sequence ID" value="NZ_CP049616.1"/>
</dbReference>
<dbReference type="AlphaFoldDB" id="A0A6G7IYE9"/>
<sequence length="507" mass="55299">MYISNTKLTNFSLLFVFTLIFSCSSGEDSESPLPEPPVSEVTCEGPITLSIDAIGSDYINLSWSTEGDYSEYDMEYGLTGFTIGQGTRIQAGTTSVELQNLAPNSEYDVYVRGVCSNSKGEWTIGSTFITLKDANIFEGNVTLRNQNEVEAFGAKGYTKINGSLIITGFVKPSEPYIVDLSSLKSLNEITGALSIEDTSLELLDGLDNIESVGQLWLSWNSELTSIEALGSLKKITGYSDMENVNYPAVLRVYLCSKLKNLESLHNIQEVDYLIIESNRELTSIYGLQGIINVAKDVTIKSNGKLKSLNGLNQLTSIGGNFYLSNKGLESLDGLENLETIGQKFSIEGNNELVSISAIENLNFVDELFLSTNLKLASIEGINLDIVQTKLTIGYSGKFTDLSGISAENTTASIAVVHCYNLTSLKGLESLIMANEIEIWDNPVLESLSGLNGLRTIQDRVYIDDNGVLANFCDLDGLINMGGFSGEWNVSNNLHNPTLEDMKNGICK</sequence>
<evidence type="ECO:0000313" key="7">
    <source>
        <dbReference type="EMBL" id="QII43267.1"/>
    </source>
</evidence>
<dbReference type="Pfam" id="PF00041">
    <property type="entry name" value="fn3"/>
    <property type="match status" value="1"/>
</dbReference>
<dbReference type="Proteomes" id="UP000502928">
    <property type="component" value="Chromosome"/>
</dbReference>
<keyword evidence="8" id="KW-1185">Reference proteome</keyword>
<protein>
    <recommendedName>
        <fullName evidence="6">Fibronectin type-III domain-containing protein</fullName>
    </recommendedName>
</protein>
<dbReference type="InterPro" id="IPR036941">
    <property type="entry name" value="Rcpt_L-dom_sf"/>
</dbReference>
<keyword evidence="4" id="KW-0732">Signal</keyword>
<dbReference type="SMART" id="SM00060">
    <property type="entry name" value="FN3"/>
    <property type="match status" value="1"/>
</dbReference>